<evidence type="ECO:0000256" key="2">
    <source>
        <dbReference type="PROSITE-ProRule" id="PRU00497"/>
    </source>
</evidence>
<dbReference type="PROSITE" id="PS51155">
    <property type="entry name" value="CHIT_BIND_RR_2"/>
    <property type="match status" value="1"/>
</dbReference>
<evidence type="ECO:0000256" key="3">
    <source>
        <dbReference type="SAM" id="SignalP"/>
    </source>
</evidence>
<dbReference type="InterPro" id="IPR050468">
    <property type="entry name" value="Cuticle_Struct_Prot"/>
</dbReference>
<dbReference type="GO" id="GO:0008010">
    <property type="term" value="F:structural constituent of chitin-based larval cuticle"/>
    <property type="evidence" value="ECO:0007669"/>
    <property type="project" value="TreeGrafter"/>
</dbReference>
<proteinExistence type="predicted"/>
<keyword evidence="1 2" id="KW-0193">Cuticle</keyword>
<dbReference type="InterPro" id="IPR031311">
    <property type="entry name" value="CHIT_BIND_RR_consensus"/>
</dbReference>
<dbReference type="PANTHER" id="PTHR10380:SF233">
    <property type="entry name" value="CUTICULAR PROTEIN 47EB-RELATED"/>
    <property type="match status" value="1"/>
</dbReference>
<evidence type="ECO:0000313" key="4">
    <source>
        <dbReference type="EMBL" id="CAD7076738.1"/>
    </source>
</evidence>
<reference evidence="4 5" key="1">
    <citation type="submission" date="2020-11" db="EMBL/GenBank/DDBJ databases">
        <authorList>
            <person name="Wallbank WR R."/>
            <person name="Pardo Diaz C."/>
            <person name="Kozak K."/>
            <person name="Martin S."/>
            <person name="Jiggins C."/>
            <person name="Moest M."/>
            <person name="Warren A I."/>
            <person name="Generalovic N T."/>
            <person name="Byers J.R.P. K."/>
            <person name="Montejo-Kovacevich G."/>
            <person name="Yen C E."/>
        </authorList>
    </citation>
    <scope>NUCLEOTIDE SEQUENCE [LARGE SCALE GENOMIC DNA]</scope>
</reference>
<dbReference type="AlphaFoldDB" id="A0A7R8YL45"/>
<dbReference type="Pfam" id="PF00379">
    <property type="entry name" value="Chitin_bind_4"/>
    <property type="match status" value="1"/>
</dbReference>
<dbReference type="InterPro" id="IPR000618">
    <property type="entry name" value="Insect_cuticle"/>
</dbReference>
<dbReference type="PANTHER" id="PTHR10380">
    <property type="entry name" value="CUTICLE PROTEIN"/>
    <property type="match status" value="1"/>
</dbReference>
<dbReference type="PROSITE" id="PS00233">
    <property type="entry name" value="CHIT_BIND_RR_1"/>
    <property type="match status" value="1"/>
</dbReference>
<dbReference type="OrthoDB" id="6436213at2759"/>
<sequence>MFKLVALFALVAVASAAVIDKEKKDVIPILKSDSEVKEDGSYLFSYEGGDGTVREEKGSVVNPGDEKSYVAMVGSYRYIDADGQTVEVHYTADEHGFVPTGTIIHEAVANAAKIVSLNPKVEE</sequence>
<dbReference type="EMBL" id="LR899009">
    <property type="protein sequence ID" value="CAD7076738.1"/>
    <property type="molecule type" value="Genomic_DNA"/>
</dbReference>
<protein>
    <submittedName>
        <fullName evidence="4">Uncharacterized protein</fullName>
    </submittedName>
</protein>
<name>A0A7R8YL45_HERIL</name>
<feature type="chain" id="PRO_5031544180" evidence="3">
    <location>
        <begin position="17"/>
        <end position="123"/>
    </location>
</feature>
<keyword evidence="3" id="KW-0732">Signal</keyword>
<dbReference type="InParanoid" id="A0A7R8YL45"/>
<dbReference type="FunCoup" id="A0A7R8YL45">
    <property type="interactions" value="81"/>
</dbReference>
<dbReference type="PRINTS" id="PR00947">
    <property type="entry name" value="CUTICLE"/>
</dbReference>
<feature type="signal peptide" evidence="3">
    <location>
        <begin position="1"/>
        <end position="16"/>
    </location>
</feature>
<gene>
    <name evidence="4" type="ORF">HERILL_LOCUS137</name>
</gene>
<dbReference type="Proteomes" id="UP000594454">
    <property type="component" value="Chromosome 1"/>
</dbReference>
<organism evidence="4 5">
    <name type="scientific">Hermetia illucens</name>
    <name type="common">Black soldier fly</name>
    <dbReference type="NCBI Taxonomy" id="343691"/>
    <lineage>
        <taxon>Eukaryota</taxon>
        <taxon>Metazoa</taxon>
        <taxon>Ecdysozoa</taxon>
        <taxon>Arthropoda</taxon>
        <taxon>Hexapoda</taxon>
        <taxon>Insecta</taxon>
        <taxon>Pterygota</taxon>
        <taxon>Neoptera</taxon>
        <taxon>Endopterygota</taxon>
        <taxon>Diptera</taxon>
        <taxon>Brachycera</taxon>
        <taxon>Stratiomyomorpha</taxon>
        <taxon>Stratiomyidae</taxon>
        <taxon>Hermetiinae</taxon>
        <taxon>Hermetia</taxon>
    </lineage>
</organism>
<evidence type="ECO:0000256" key="1">
    <source>
        <dbReference type="ARBA" id="ARBA00022460"/>
    </source>
</evidence>
<dbReference type="GO" id="GO:0062129">
    <property type="term" value="C:chitin-based extracellular matrix"/>
    <property type="evidence" value="ECO:0007669"/>
    <property type="project" value="TreeGrafter"/>
</dbReference>
<accession>A0A7R8YL45</accession>
<dbReference type="OMA" id="DGTHRHE"/>
<evidence type="ECO:0000313" key="5">
    <source>
        <dbReference type="Proteomes" id="UP000594454"/>
    </source>
</evidence>
<keyword evidence="5" id="KW-1185">Reference proteome</keyword>